<feature type="compositionally biased region" description="Low complexity" evidence="1">
    <location>
        <begin position="207"/>
        <end position="217"/>
    </location>
</feature>
<dbReference type="InterPro" id="IPR036181">
    <property type="entry name" value="MIT_dom_sf"/>
</dbReference>
<dbReference type="SUPFAM" id="SSF116846">
    <property type="entry name" value="MIT domain"/>
    <property type="match status" value="1"/>
</dbReference>
<gene>
    <name evidence="3" type="ORF">BT63DRAFT_412142</name>
</gene>
<dbReference type="PANTHER" id="PTHR37327">
    <property type="entry name" value="CHROMOSOME 1, WHOLE GENOME SHOTGUN SEQUENCE"/>
    <property type="match status" value="1"/>
</dbReference>
<feature type="region of interest" description="Disordered" evidence="1">
    <location>
        <begin position="661"/>
        <end position="775"/>
    </location>
</feature>
<feature type="region of interest" description="Disordered" evidence="1">
    <location>
        <begin position="842"/>
        <end position="863"/>
    </location>
</feature>
<feature type="compositionally biased region" description="Basic and acidic residues" evidence="1">
    <location>
        <begin position="309"/>
        <end position="326"/>
    </location>
</feature>
<feature type="compositionally biased region" description="Low complexity" evidence="1">
    <location>
        <begin position="177"/>
        <end position="189"/>
    </location>
</feature>
<feature type="compositionally biased region" description="Basic and acidic residues" evidence="1">
    <location>
        <begin position="1137"/>
        <end position="1146"/>
    </location>
</feature>
<proteinExistence type="predicted"/>
<feature type="region of interest" description="Disordered" evidence="1">
    <location>
        <begin position="397"/>
        <end position="428"/>
    </location>
</feature>
<keyword evidence="4" id="KW-1185">Reference proteome</keyword>
<sequence length="1259" mass="136451">MGGYDMMIHRRAFKQFQPDPVICSILNYTVQRALPDGTGQQAVLASTFKDSTVPSLLRNPYPPTQLSSCWSSAPSLSIYGTLLRFLSRLLNSLLSMTSIIANPPLESNILPQQSPLPLAVASPAIPSQLEHDSSRLTIDSTLAHPFSSNPAIAVSHISPNSLHRHPAPVVTKNLHLSRPSPSTTSPSTSPRKRASTSGSRYSPPPAFSNNNSPAVPNLPATPPIDSISRETTPIPTARDTPRVSSPNKHFHTSPVRSIITAKPLASPVKQGKAPVGKMVGDWSRKAMRSASGSRTVHQRAFSTDMNKNSQEEVTRQREQRERDRDRKAMLNKALQKAHTAVLLDNAFNYEGAVEAYQDACDLLHQVLVRSTADEEKKKLDQIRETYSKRINELLEMDQQPPTASPNKSLPARPASATASDKRYSTQDDDDVIIETATATVIERSRSPPKRDFKALEKPTEEPIVDTTPVPTTSSLPHLKVPATNFISLTSPMDPTYAPPPLSPRRIPKEIPTETNDTKEQTYLLPASNTASTTHSRGGSVSWLGPMSSGTSSQRSSTHSILDGTMMRKPFLGLDDTEAEFDAALDAAVEAAYDDGFEPTSYHDDPIVGNQNTAPHPDIRLAQNGGYYLADDDNEEEEERILASLDNKDYALEEFDFGLQNKSSMQRDSDGSQFSGSTWHSSVTSSRTTPSAIMSTVSEGSETTLISGGKVLGTLPRLSEETSRPDSFSMNDGRPGSKSGLLPSGSVRSRRMSGQNAKQLKIETQPTTKQAPYGSAATDTIKEEPAGLKSATQSYTDLPTLSDSVYLKQAPSQIQYQPPPVPHSAGSRPLMSPAETMVTISPATPGLRTHPENGPSPSTYRLPGAKPFLRKNKSSMSLKNRALSVSSPDGSDGSVATPMSTTFSYSTAHSTHALTRKATMPGSATTPSLPSFPDGVVQHAGSLTIFESDIHSPHSPGFPNPMANNAPVQLEPCPESVILRPFWLLRCVYQTIAHPRGGYVSTKLFVPRDVWRVKGVKLKAVEEKIAQLDVLTHALARLNQIDTNDMDAVHDEMNHFESTLDIVQAVLTKKLGHEVGTHGLTAVFRDAQTDSSNAGATNGDGAVSQRSSSKSYLSSWRKLRSKTSSTALATQASNAKHIAKDSRDEHGPTMATVPMTSMMNIKFAKRDITGLDVSPLAMGPNAAYMASLARLCDAVQILDQIARQVEDPGLKGSSSTHVGLELGVRHASEFFGFYVCRFVLADVGLLLDKYLKRGTEWVLA</sequence>
<protein>
    <recommendedName>
        <fullName evidence="2">MIT domain-containing protein</fullName>
    </recommendedName>
</protein>
<feature type="compositionally biased region" description="Low complexity" evidence="1">
    <location>
        <begin position="674"/>
        <end position="688"/>
    </location>
</feature>
<evidence type="ECO:0000259" key="2">
    <source>
        <dbReference type="Pfam" id="PF04212"/>
    </source>
</evidence>
<dbReference type="PANTHER" id="PTHR37327:SF1">
    <property type="entry name" value="MICROTUBULE INTERACTING AND TRANSPORT DOMAIN-CONTAINING PROTEIN"/>
    <property type="match status" value="1"/>
</dbReference>
<evidence type="ECO:0000313" key="4">
    <source>
        <dbReference type="Proteomes" id="UP000799302"/>
    </source>
</evidence>
<dbReference type="OrthoDB" id="2245455at2759"/>
<feature type="compositionally biased region" description="Low complexity" evidence="1">
    <location>
        <begin position="732"/>
        <end position="745"/>
    </location>
</feature>
<feature type="compositionally biased region" description="Polar residues" evidence="1">
    <location>
        <begin position="1123"/>
        <end position="1133"/>
    </location>
</feature>
<feature type="domain" description="MIT" evidence="2">
    <location>
        <begin position="330"/>
        <end position="394"/>
    </location>
</feature>
<dbReference type="Gene3D" id="1.20.58.80">
    <property type="entry name" value="Phosphotransferase system, lactose/cellobiose-type IIA subunit"/>
    <property type="match status" value="1"/>
</dbReference>
<dbReference type="EMBL" id="MU004233">
    <property type="protein sequence ID" value="KAF2671070.1"/>
    <property type="molecule type" value="Genomic_DNA"/>
</dbReference>
<dbReference type="Pfam" id="PF04212">
    <property type="entry name" value="MIT"/>
    <property type="match status" value="1"/>
</dbReference>
<accession>A0A6A6UGY1</accession>
<dbReference type="Proteomes" id="UP000799302">
    <property type="component" value="Unassembled WGS sequence"/>
</dbReference>
<feature type="compositionally biased region" description="Polar residues" evidence="1">
    <location>
        <begin position="751"/>
        <end position="769"/>
    </location>
</feature>
<evidence type="ECO:0000256" key="1">
    <source>
        <dbReference type="SAM" id="MobiDB-lite"/>
    </source>
</evidence>
<dbReference type="CDD" id="cd02656">
    <property type="entry name" value="MIT"/>
    <property type="match status" value="1"/>
</dbReference>
<feature type="compositionally biased region" description="Polar residues" evidence="1">
    <location>
        <begin position="689"/>
        <end position="705"/>
    </location>
</feature>
<dbReference type="AlphaFoldDB" id="A0A6A6UGY1"/>
<feature type="region of interest" description="Disordered" evidence="1">
    <location>
        <begin position="287"/>
        <end position="326"/>
    </location>
</feature>
<dbReference type="InterPro" id="IPR007330">
    <property type="entry name" value="MIT_dom"/>
</dbReference>
<feature type="compositionally biased region" description="Polar residues" evidence="1">
    <location>
        <begin position="290"/>
        <end position="308"/>
    </location>
</feature>
<organism evidence="3 4">
    <name type="scientific">Microthyrium microscopicum</name>
    <dbReference type="NCBI Taxonomy" id="703497"/>
    <lineage>
        <taxon>Eukaryota</taxon>
        <taxon>Fungi</taxon>
        <taxon>Dikarya</taxon>
        <taxon>Ascomycota</taxon>
        <taxon>Pezizomycotina</taxon>
        <taxon>Dothideomycetes</taxon>
        <taxon>Dothideomycetes incertae sedis</taxon>
        <taxon>Microthyriales</taxon>
        <taxon>Microthyriaceae</taxon>
        <taxon>Microthyrium</taxon>
    </lineage>
</organism>
<name>A0A6A6UGY1_9PEZI</name>
<evidence type="ECO:0000313" key="3">
    <source>
        <dbReference type="EMBL" id="KAF2671070.1"/>
    </source>
</evidence>
<feature type="region of interest" description="Disordered" evidence="1">
    <location>
        <begin position="1123"/>
        <end position="1146"/>
    </location>
</feature>
<feature type="region of interest" description="Disordered" evidence="1">
    <location>
        <begin position="159"/>
        <end position="253"/>
    </location>
</feature>
<reference evidence="3" key="1">
    <citation type="journal article" date="2020" name="Stud. Mycol.">
        <title>101 Dothideomycetes genomes: a test case for predicting lifestyles and emergence of pathogens.</title>
        <authorList>
            <person name="Haridas S."/>
            <person name="Albert R."/>
            <person name="Binder M."/>
            <person name="Bloem J."/>
            <person name="Labutti K."/>
            <person name="Salamov A."/>
            <person name="Andreopoulos B."/>
            <person name="Baker S."/>
            <person name="Barry K."/>
            <person name="Bills G."/>
            <person name="Bluhm B."/>
            <person name="Cannon C."/>
            <person name="Castanera R."/>
            <person name="Culley D."/>
            <person name="Daum C."/>
            <person name="Ezra D."/>
            <person name="Gonzalez J."/>
            <person name="Henrissat B."/>
            <person name="Kuo A."/>
            <person name="Liang C."/>
            <person name="Lipzen A."/>
            <person name="Lutzoni F."/>
            <person name="Magnuson J."/>
            <person name="Mondo S."/>
            <person name="Nolan M."/>
            <person name="Ohm R."/>
            <person name="Pangilinan J."/>
            <person name="Park H.-J."/>
            <person name="Ramirez L."/>
            <person name="Alfaro M."/>
            <person name="Sun H."/>
            <person name="Tritt A."/>
            <person name="Yoshinaga Y."/>
            <person name="Zwiers L.-H."/>
            <person name="Turgeon B."/>
            <person name="Goodwin S."/>
            <person name="Spatafora J."/>
            <person name="Crous P."/>
            <person name="Grigoriev I."/>
        </authorList>
    </citation>
    <scope>NUCLEOTIDE SEQUENCE</scope>
    <source>
        <strain evidence="3">CBS 115976</strain>
    </source>
</reference>